<sequence length="594" mass="64101">MALETKDDRNRGTMNNFFIAAFKLSAVIFGTVLLLGGNALTAEEVKVEADADQKNGDLTKIGFPEFAKQDLQQKRPLSRVTSVSQLEDVQPTDWAFQALQSLIDRYGVIAGYPDGTFRGNRAMTRYEFAAALNAALGRIKELIDAGLANQVREEDLGTLQRLQADFAPELATVATRLDRLDARTARLEASQFSTTTKLSGLVSLSITGATAAGDVKVERIDREDVFSGAGRGADGKPIVSRVTDDPNVTFSQITGLFLTTSFTGKDSLGITLAAGNANSPANVYTSAGLYNTFGVPSSDFTPSAIANDLVVAELGYTFPVNDSVQVVVSPQLFWVRYFDTNTFTNIFGKGASGFNSFGSTLVQDLGRTSGAVLLWRFNEEFELRLGYASNASASDPSRGLFNGNRAATAQLTYSPNSNINLRLLYDRSRTLPVDGQIGIKPIVGIADDGFGGDLEDATSNVFGINFDWLVTPKFGVFGRYFYANTHLNPATDSVESGDLRAQSFQVGLAFPDLGKRGALATLSYVIPFDVLAGRRFLVSGGGDGGMQFDIEASYYYPLTDNIALIPSFYVIENANNFNDNPAIFVGAVRTQFSF</sequence>
<dbReference type="Pfam" id="PF00395">
    <property type="entry name" value="SLH"/>
    <property type="match status" value="1"/>
</dbReference>
<dbReference type="PROSITE" id="PS51272">
    <property type="entry name" value="SLH"/>
    <property type="match status" value="1"/>
</dbReference>
<dbReference type="PANTHER" id="PTHR43308">
    <property type="entry name" value="OUTER MEMBRANE PROTEIN ALPHA-RELATED"/>
    <property type="match status" value="1"/>
</dbReference>
<evidence type="ECO:0000313" key="5">
    <source>
        <dbReference type="Proteomes" id="UP000641646"/>
    </source>
</evidence>
<dbReference type="GO" id="GO:0015288">
    <property type="term" value="F:porin activity"/>
    <property type="evidence" value="ECO:0007669"/>
    <property type="project" value="InterPro"/>
</dbReference>
<gene>
    <name evidence="4" type="ORF">H6G03_23965</name>
</gene>
<dbReference type="Pfam" id="PF04966">
    <property type="entry name" value="OprB"/>
    <property type="match status" value="1"/>
</dbReference>
<dbReference type="Gene3D" id="2.40.160.180">
    <property type="entry name" value="Carbohydrate-selective porin OprB"/>
    <property type="match status" value="1"/>
</dbReference>
<name>A0A926ZI62_9CYAN</name>
<dbReference type="Proteomes" id="UP000641646">
    <property type="component" value="Unassembled WGS sequence"/>
</dbReference>
<protein>
    <submittedName>
        <fullName evidence="4">Carbohydrate porin</fullName>
    </submittedName>
</protein>
<dbReference type="InterPro" id="IPR007049">
    <property type="entry name" value="Carb-sel_porin_OprB"/>
</dbReference>
<dbReference type="InterPro" id="IPR051465">
    <property type="entry name" value="Cell_Envelope_Struct_Comp"/>
</dbReference>
<comment type="similarity">
    <text evidence="1 2">Belongs to the OprB family.</text>
</comment>
<dbReference type="InterPro" id="IPR038673">
    <property type="entry name" value="OprB_sf"/>
</dbReference>
<dbReference type="GO" id="GO:0016020">
    <property type="term" value="C:membrane"/>
    <property type="evidence" value="ECO:0007669"/>
    <property type="project" value="InterPro"/>
</dbReference>
<dbReference type="EMBL" id="JACJPW010000072">
    <property type="protein sequence ID" value="MBD2184088.1"/>
    <property type="molecule type" value="Genomic_DNA"/>
</dbReference>
<dbReference type="AlphaFoldDB" id="A0A926ZI62"/>
<dbReference type="InterPro" id="IPR047684">
    <property type="entry name" value="Por_som-like"/>
</dbReference>
<dbReference type="PANTHER" id="PTHR43308:SF1">
    <property type="entry name" value="OUTER MEMBRANE PROTEIN ALPHA"/>
    <property type="match status" value="1"/>
</dbReference>
<feature type="domain" description="SLH" evidence="3">
    <location>
        <begin position="82"/>
        <end position="146"/>
    </location>
</feature>
<reference evidence="4" key="2">
    <citation type="submission" date="2020-08" db="EMBL/GenBank/DDBJ databases">
        <authorList>
            <person name="Chen M."/>
            <person name="Teng W."/>
            <person name="Zhao L."/>
            <person name="Hu C."/>
            <person name="Zhou Y."/>
            <person name="Han B."/>
            <person name="Song L."/>
            <person name="Shu W."/>
        </authorList>
    </citation>
    <scope>NUCLEOTIDE SEQUENCE</scope>
    <source>
        <strain evidence="4">FACHB-1375</strain>
    </source>
</reference>
<accession>A0A926ZI62</accession>
<proteinExistence type="inferred from homology"/>
<comment type="caution">
    <text evidence="4">The sequence shown here is derived from an EMBL/GenBank/DDBJ whole genome shotgun (WGS) entry which is preliminary data.</text>
</comment>
<evidence type="ECO:0000256" key="2">
    <source>
        <dbReference type="RuleBase" id="RU363072"/>
    </source>
</evidence>
<dbReference type="GO" id="GO:0008643">
    <property type="term" value="P:carbohydrate transport"/>
    <property type="evidence" value="ECO:0007669"/>
    <property type="project" value="InterPro"/>
</dbReference>
<evidence type="ECO:0000313" key="4">
    <source>
        <dbReference type="EMBL" id="MBD2184088.1"/>
    </source>
</evidence>
<dbReference type="InterPro" id="IPR001119">
    <property type="entry name" value="SLH_dom"/>
</dbReference>
<keyword evidence="5" id="KW-1185">Reference proteome</keyword>
<organism evidence="4 5">
    <name type="scientific">Aerosakkonema funiforme FACHB-1375</name>
    <dbReference type="NCBI Taxonomy" id="2949571"/>
    <lineage>
        <taxon>Bacteria</taxon>
        <taxon>Bacillati</taxon>
        <taxon>Cyanobacteriota</taxon>
        <taxon>Cyanophyceae</taxon>
        <taxon>Oscillatoriophycideae</taxon>
        <taxon>Aerosakkonematales</taxon>
        <taxon>Aerosakkonemataceae</taxon>
        <taxon>Aerosakkonema</taxon>
    </lineage>
</organism>
<evidence type="ECO:0000259" key="3">
    <source>
        <dbReference type="PROSITE" id="PS51272"/>
    </source>
</evidence>
<reference evidence="4" key="1">
    <citation type="journal article" date="2015" name="ISME J.">
        <title>Draft Genome Sequence of Streptomyces incarnatus NRRL8089, which Produces the Nucleoside Antibiotic Sinefungin.</title>
        <authorList>
            <person name="Oshima K."/>
            <person name="Hattori M."/>
            <person name="Shimizu H."/>
            <person name="Fukuda K."/>
            <person name="Nemoto M."/>
            <person name="Inagaki K."/>
            <person name="Tamura T."/>
        </authorList>
    </citation>
    <scope>NUCLEOTIDE SEQUENCE</scope>
    <source>
        <strain evidence="4">FACHB-1375</strain>
    </source>
</reference>
<dbReference type="NCBIfam" id="NF033921">
    <property type="entry name" value="por_somb"/>
    <property type="match status" value="1"/>
</dbReference>
<evidence type="ECO:0000256" key="1">
    <source>
        <dbReference type="ARBA" id="ARBA00008769"/>
    </source>
</evidence>